<feature type="domain" description="DM13" evidence="3">
    <location>
        <begin position="48"/>
        <end position="157"/>
    </location>
</feature>
<dbReference type="Pfam" id="PF10517">
    <property type="entry name" value="DM13"/>
    <property type="match status" value="1"/>
</dbReference>
<keyword evidence="5" id="KW-1185">Reference proteome</keyword>
<feature type="chain" id="PRO_5013331001" evidence="2">
    <location>
        <begin position="22"/>
        <end position="158"/>
    </location>
</feature>
<proteinExistence type="predicted"/>
<dbReference type="OrthoDB" id="463944at2"/>
<accession>A0A2A2THN8</accession>
<dbReference type="InterPro" id="IPR019545">
    <property type="entry name" value="DM13_domain"/>
</dbReference>
<dbReference type="Proteomes" id="UP000218238">
    <property type="component" value="Unassembled WGS sequence"/>
</dbReference>
<dbReference type="RefSeq" id="WP_095722554.1">
    <property type="nucleotide sequence ID" value="NZ_NTFS01000166.1"/>
</dbReference>
<dbReference type="AlphaFoldDB" id="A0A2A2THN8"/>
<organism evidence="4 5">
    <name type="scientific">Brunnivagina elsteri CCALA 953</name>
    <dbReference type="NCBI Taxonomy" id="987040"/>
    <lineage>
        <taxon>Bacteria</taxon>
        <taxon>Bacillati</taxon>
        <taxon>Cyanobacteriota</taxon>
        <taxon>Cyanophyceae</taxon>
        <taxon>Nostocales</taxon>
        <taxon>Calotrichaceae</taxon>
        <taxon>Brunnivagina</taxon>
    </lineage>
</organism>
<evidence type="ECO:0000313" key="5">
    <source>
        <dbReference type="Proteomes" id="UP000218238"/>
    </source>
</evidence>
<evidence type="ECO:0000259" key="3">
    <source>
        <dbReference type="PROSITE" id="PS51549"/>
    </source>
</evidence>
<comment type="caution">
    <text evidence="4">The sequence shown here is derived from an EMBL/GenBank/DDBJ whole genome shotgun (WGS) entry which is preliminary data.</text>
</comment>
<keyword evidence="2" id="KW-0732">Signal</keyword>
<dbReference type="PROSITE" id="PS51257">
    <property type="entry name" value="PROKAR_LIPOPROTEIN"/>
    <property type="match status" value="1"/>
</dbReference>
<evidence type="ECO:0000313" key="4">
    <source>
        <dbReference type="EMBL" id="PAX53148.1"/>
    </source>
</evidence>
<dbReference type="EMBL" id="NTFS01000166">
    <property type="protein sequence ID" value="PAX53148.1"/>
    <property type="molecule type" value="Genomic_DNA"/>
</dbReference>
<evidence type="ECO:0000256" key="1">
    <source>
        <dbReference type="SAM" id="MobiDB-lite"/>
    </source>
</evidence>
<protein>
    <submittedName>
        <fullName evidence="4">Electron transfer flavoprotein</fullName>
    </submittedName>
</protein>
<name>A0A2A2THN8_9CYAN</name>
<dbReference type="PROSITE" id="PS51549">
    <property type="entry name" value="DM13"/>
    <property type="match status" value="1"/>
</dbReference>
<reference evidence="4 5" key="1">
    <citation type="submission" date="2017-08" db="EMBL/GenBank/DDBJ databases">
        <title>Draft genome sequence of filamentous cyanobacterium Calothrix elsteri CCALA 953.</title>
        <authorList>
            <person name="Gagunashvili A.N."/>
            <person name="Elster J."/>
            <person name="Andresson O.S."/>
        </authorList>
    </citation>
    <scope>NUCLEOTIDE SEQUENCE [LARGE SCALE GENOMIC DNA]</scope>
    <source>
        <strain evidence="4 5">CCALA 953</strain>
    </source>
</reference>
<feature type="signal peptide" evidence="2">
    <location>
        <begin position="1"/>
        <end position="21"/>
    </location>
</feature>
<sequence>MKFRFVPVVAIALLLMVSCSREISSTSSTSTSSETSSTTTPTTRSKASTAKVASFVAAEHPTEGYARIVSENGRRFVEFDKSFKTDNGPDLFVILYRNSSVPKTGVKEQDYVQLAALEKTNGSQRYAIPKDVTLANFKSVAIWCRQFNSTYGYATLSS</sequence>
<gene>
    <name evidence="4" type="ORF">CK510_15480</name>
</gene>
<feature type="region of interest" description="Disordered" evidence="1">
    <location>
        <begin position="25"/>
        <end position="45"/>
    </location>
</feature>
<evidence type="ECO:0000256" key="2">
    <source>
        <dbReference type="SAM" id="SignalP"/>
    </source>
</evidence>